<reference evidence="8" key="3">
    <citation type="submission" date="2015-06" db="UniProtKB">
        <authorList>
            <consortium name="EnsemblMetazoa"/>
        </authorList>
    </citation>
    <scope>IDENTIFICATION</scope>
</reference>
<evidence type="ECO:0000256" key="2">
    <source>
        <dbReference type="ARBA" id="ARBA00022490"/>
    </source>
</evidence>
<dbReference type="EnsemblMetazoa" id="CapteT186529">
    <property type="protein sequence ID" value="CapteP186529"/>
    <property type="gene ID" value="CapteG186529"/>
</dbReference>
<gene>
    <name evidence="7" type="ORF">CAPTEDRAFT_186529</name>
</gene>
<proteinExistence type="inferred from homology"/>
<comment type="similarity">
    <text evidence="1">Belongs to the DNAAF3 family.</text>
</comment>
<organism evidence="7">
    <name type="scientific">Capitella teleta</name>
    <name type="common">Polychaete worm</name>
    <dbReference type="NCBI Taxonomy" id="283909"/>
    <lineage>
        <taxon>Eukaryota</taxon>
        <taxon>Metazoa</taxon>
        <taxon>Spiralia</taxon>
        <taxon>Lophotrochozoa</taxon>
        <taxon>Annelida</taxon>
        <taxon>Polychaeta</taxon>
        <taxon>Sedentaria</taxon>
        <taxon>Scolecida</taxon>
        <taxon>Capitellidae</taxon>
        <taxon>Capitella</taxon>
    </lineage>
</organism>
<evidence type="ECO:0000313" key="9">
    <source>
        <dbReference type="Proteomes" id="UP000014760"/>
    </source>
</evidence>
<feature type="domain" description="Dynein assembly factor 3 C-terminal" evidence="6">
    <location>
        <begin position="85"/>
        <end position="261"/>
    </location>
</feature>
<evidence type="ECO:0000313" key="8">
    <source>
        <dbReference type="EnsemblMetazoa" id="CapteP186529"/>
    </source>
</evidence>
<feature type="domain" description="DUF4470" evidence="5">
    <location>
        <begin position="5"/>
        <end position="50"/>
    </location>
</feature>
<keyword evidence="9" id="KW-1185">Reference proteome</keyword>
<evidence type="ECO:0000256" key="3">
    <source>
        <dbReference type="ARBA" id="ARBA00022794"/>
    </source>
</evidence>
<dbReference type="Proteomes" id="UP000014760">
    <property type="component" value="Unassembled WGS sequence"/>
</dbReference>
<sequence>MDCPYQFFVLESSLELYARHLLFLHIALEPKCRMGLQDKTELFLELFGNGLVRLQSMEYVRNLATEFIKMITDLDYLEKQMPFVDVSVLKFKERDLLEAIFKLWRNPDPSLFDFKKCWDLRLRKYLGERYDAIPNVFDWDFNMKLTEKGAGVIGTRHYNRWRQTGQAFEIREGAYDTVNYTLASGAVFNQGGERLARRGYWGDIVVSPYIAYGIESEEKSFFKTSNKMFTKSGEDVAEYNITAMLHEISNQEKYVAPTAEEEGVSVTGDEIF</sequence>
<dbReference type="Pfam" id="PF14737">
    <property type="entry name" value="DUF4470"/>
    <property type="match status" value="1"/>
</dbReference>
<dbReference type="GO" id="GO:0120293">
    <property type="term" value="C:dynein axonemal particle"/>
    <property type="evidence" value="ECO:0007669"/>
    <property type="project" value="UniProtKB-SubCell"/>
</dbReference>
<dbReference type="InterPro" id="IPR028235">
    <property type="entry name" value="DNAAF3_C"/>
</dbReference>
<evidence type="ECO:0000259" key="6">
    <source>
        <dbReference type="Pfam" id="PF14740"/>
    </source>
</evidence>
<accession>R7V1X0</accession>
<dbReference type="OMA" id="WWGYSPA"/>
<dbReference type="EMBL" id="KB295624">
    <property type="protein sequence ID" value="ELU12843.1"/>
    <property type="molecule type" value="Genomic_DNA"/>
</dbReference>
<dbReference type="InterPro" id="IPR027974">
    <property type="entry name" value="DUF4470"/>
</dbReference>
<protein>
    <recommendedName>
        <fullName evidence="10">Dynein assembly factor 3 C-terminal domain-containing protein</fullName>
    </recommendedName>
</protein>
<keyword evidence="2" id="KW-0963">Cytoplasm</keyword>
<dbReference type="Pfam" id="PF14740">
    <property type="entry name" value="DUF4471"/>
    <property type="match status" value="1"/>
</dbReference>
<dbReference type="GO" id="GO:0044458">
    <property type="term" value="P:motile cilium assembly"/>
    <property type="evidence" value="ECO:0007669"/>
    <property type="project" value="TreeGrafter"/>
</dbReference>
<dbReference type="STRING" id="283909.R7V1X0"/>
<dbReference type="EMBL" id="AMQN01005297">
    <property type="status" value="NOT_ANNOTATED_CDS"/>
    <property type="molecule type" value="Genomic_DNA"/>
</dbReference>
<reference evidence="7 9" key="2">
    <citation type="journal article" date="2013" name="Nature">
        <title>Insights into bilaterian evolution from three spiralian genomes.</title>
        <authorList>
            <person name="Simakov O."/>
            <person name="Marletaz F."/>
            <person name="Cho S.J."/>
            <person name="Edsinger-Gonzales E."/>
            <person name="Havlak P."/>
            <person name="Hellsten U."/>
            <person name="Kuo D.H."/>
            <person name="Larsson T."/>
            <person name="Lv J."/>
            <person name="Arendt D."/>
            <person name="Savage R."/>
            <person name="Osoegawa K."/>
            <person name="de Jong P."/>
            <person name="Grimwood J."/>
            <person name="Chapman J.A."/>
            <person name="Shapiro H."/>
            <person name="Aerts A."/>
            <person name="Otillar R.P."/>
            <person name="Terry A.Y."/>
            <person name="Boore J.L."/>
            <person name="Grigoriev I.V."/>
            <person name="Lindberg D.R."/>
            <person name="Seaver E.C."/>
            <person name="Weisblat D.A."/>
            <person name="Putnam N.H."/>
            <person name="Rokhsar D.S."/>
        </authorList>
    </citation>
    <scope>NUCLEOTIDE SEQUENCE</scope>
    <source>
        <strain evidence="7 9">I ESC-2004</strain>
    </source>
</reference>
<evidence type="ECO:0000256" key="4">
    <source>
        <dbReference type="ARBA" id="ARBA00024190"/>
    </source>
</evidence>
<dbReference type="AlphaFoldDB" id="R7V1X0"/>
<dbReference type="GO" id="GO:0070286">
    <property type="term" value="P:axonemal dynein complex assembly"/>
    <property type="evidence" value="ECO:0007669"/>
    <property type="project" value="InterPro"/>
</dbReference>
<name>R7V1X0_CAPTE</name>
<dbReference type="PANTHER" id="PTHR22118">
    <property type="entry name" value="DYNEIN ASSEMBLY FACTOR 3, AXONEMAL"/>
    <property type="match status" value="1"/>
</dbReference>
<reference evidence="9" key="1">
    <citation type="submission" date="2012-12" db="EMBL/GenBank/DDBJ databases">
        <authorList>
            <person name="Hellsten U."/>
            <person name="Grimwood J."/>
            <person name="Chapman J.A."/>
            <person name="Shapiro H."/>
            <person name="Aerts A."/>
            <person name="Otillar R.P."/>
            <person name="Terry A.Y."/>
            <person name="Boore J.L."/>
            <person name="Simakov O."/>
            <person name="Marletaz F."/>
            <person name="Cho S.-J."/>
            <person name="Edsinger-Gonzales E."/>
            <person name="Havlak P."/>
            <person name="Kuo D.-H."/>
            <person name="Larsson T."/>
            <person name="Lv J."/>
            <person name="Arendt D."/>
            <person name="Savage R."/>
            <person name="Osoegawa K."/>
            <person name="de Jong P."/>
            <person name="Lindberg D.R."/>
            <person name="Seaver E.C."/>
            <person name="Weisblat D.A."/>
            <person name="Putnam N.H."/>
            <person name="Grigoriev I.V."/>
            <person name="Rokhsar D.S."/>
        </authorList>
    </citation>
    <scope>NUCLEOTIDE SEQUENCE</scope>
    <source>
        <strain evidence="9">I ESC-2004</strain>
    </source>
</reference>
<evidence type="ECO:0000259" key="5">
    <source>
        <dbReference type="Pfam" id="PF14737"/>
    </source>
</evidence>
<comment type="subcellular location">
    <subcellularLocation>
        <location evidence="4">Dynein axonemal particle</location>
    </subcellularLocation>
</comment>
<evidence type="ECO:0000313" key="7">
    <source>
        <dbReference type="EMBL" id="ELU12843.1"/>
    </source>
</evidence>
<evidence type="ECO:0008006" key="10">
    <source>
        <dbReference type="Google" id="ProtNLM"/>
    </source>
</evidence>
<dbReference type="HOGENOM" id="CLU_1023931_0_0_1"/>
<dbReference type="PANTHER" id="PTHR22118:SF14">
    <property type="entry name" value="DYNEIN AXONEMAL ASSEMBLY FACTOR 3"/>
    <property type="match status" value="1"/>
</dbReference>
<evidence type="ECO:0000256" key="1">
    <source>
        <dbReference type="ARBA" id="ARBA00010449"/>
    </source>
</evidence>
<keyword evidence="3" id="KW-0970">Cilium biogenesis/degradation</keyword>
<dbReference type="InterPro" id="IPR039304">
    <property type="entry name" value="DNAAF3"/>
</dbReference>
<dbReference type="OrthoDB" id="538817at2759"/>